<comment type="cofactor">
    <cofactor evidence="6">
        <name>a divalent metal cation</name>
        <dbReference type="ChEBI" id="CHEBI:60240"/>
    </cofactor>
</comment>
<evidence type="ECO:0000313" key="7">
    <source>
        <dbReference type="EMBL" id="MBM6736752.1"/>
    </source>
</evidence>
<reference evidence="7 8" key="1">
    <citation type="journal article" date="2021" name="Sci. Rep.">
        <title>The distribution of antibiotic resistance genes in chicken gut microbiota commensals.</title>
        <authorList>
            <person name="Juricova H."/>
            <person name="Matiasovicova J."/>
            <person name="Kubasova T."/>
            <person name="Cejkova D."/>
            <person name="Rychlik I."/>
        </authorList>
    </citation>
    <scope>NUCLEOTIDE SEQUENCE [LARGE SCALE GENOMIC DNA]</scope>
    <source>
        <strain evidence="7 8">An773</strain>
    </source>
</reference>
<dbReference type="SUPFAM" id="SSF111331">
    <property type="entry name" value="NAD kinase/diacylglycerol kinase-like"/>
    <property type="match status" value="1"/>
</dbReference>
<name>A0ABS2E557_9FIRM</name>
<sequence length="276" mass="30330">MERFYIVTNDGKDRDGRVTDRIRHILEGAGKTCLFSEKDEKKSIIRETVPEDADCAIVIGGDGSLIEVARILKNEIPILGINMGTLGYLTEVDPARLDEALAQILQGDYCIEERMMLEGHFQGKEPDVALNDIVISRKGSLRVIHFDVYVNGACLNSYEADGMIISTPTGSTAYNLSAGGPVVEPTASLIVLTPICSHALNTSSIVLSAEDEVIVQIGQGRNGREEEVFATFDGADVVEMRTGDRVLVRRSEHVTKLMKLSKVSFLEIMRRKMKGN</sequence>
<keyword evidence="6" id="KW-0547">Nucleotide-binding</keyword>
<dbReference type="PANTHER" id="PTHR20275">
    <property type="entry name" value="NAD KINASE"/>
    <property type="match status" value="1"/>
</dbReference>
<accession>A0ABS2E557</accession>
<dbReference type="InterPro" id="IPR017438">
    <property type="entry name" value="ATP-NAD_kinase_N"/>
</dbReference>
<evidence type="ECO:0000256" key="1">
    <source>
        <dbReference type="ARBA" id="ARBA00022679"/>
    </source>
</evidence>
<feature type="binding site" evidence="6">
    <location>
        <begin position="131"/>
        <end position="132"/>
    </location>
    <ligand>
        <name>NAD(+)</name>
        <dbReference type="ChEBI" id="CHEBI:57540"/>
    </ligand>
</feature>
<comment type="caution">
    <text evidence="6">Lacks conserved residue(s) required for the propagation of feature annotation.</text>
</comment>
<dbReference type="PANTHER" id="PTHR20275:SF0">
    <property type="entry name" value="NAD KINASE"/>
    <property type="match status" value="1"/>
</dbReference>
<dbReference type="InterPro" id="IPR017437">
    <property type="entry name" value="ATP-NAD_kinase_PpnK-typ_C"/>
</dbReference>
<feature type="active site" description="Proton acceptor" evidence="6">
    <location>
        <position position="62"/>
    </location>
</feature>
<dbReference type="HAMAP" id="MF_00361">
    <property type="entry name" value="NAD_kinase"/>
    <property type="match status" value="1"/>
</dbReference>
<evidence type="ECO:0000256" key="5">
    <source>
        <dbReference type="ARBA" id="ARBA00047925"/>
    </source>
</evidence>
<feature type="binding site" evidence="6">
    <location>
        <position position="161"/>
    </location>
    <ligand>
        <name>NAD(+)</name>
        <dbReference type="ChEBI" id="CHEBI:57540"/>
    </ligand>
</feature>
<evidence type="ECO:0000256" key="3">
    <source>
        <dbReference type="ARBA" id="ARBA00022857"/>
    </source>
</evidence>
<protein>
    <recommendedName>
        <fullName evidence="6">NAD kinase</fullName>
        <ecNumber evidence="6">2.7.1.23</ecNumber>
    </recommendedName>
    <alternativeName>
        <fullName evidence="6">ATP-dependent NAD kinase</fullName>
    </alternativeName>
</protein>
<dbReference type="Pfam" id="PF01513">
    <property type="entry name" value="NAD_kinase"/>
    <property type="match status" value="1"/>
</dbReference>
<keyword evidence="4 6" id="KW-0520">NAD</keyword>
<keyword evidence="8" id="KW-1185">Reference proteome</keyword>
<feature type="binding site" evidence="6">
    <location>
        <begin position="62"/>
        <end position="63"/>
    </location>
    <ligand>
        <name>NAD(+)</name>
        <dbReference type="ChEBI" id="CHEBI:57540"/>
    </ligand>
</feature>
<evidence type="ECO:0000256" key="4">
    <source>
        <dbReference type="ARBA" id="ARBA00023027"/>
    </source>
</evidence>
<dbReference type="EC" id="2.7.1.23" evidence="6"/>
<feature type="binding site" evidence="6">
    <location>
        <begin position="172"/>
        <end position="177"/>
    </location>
    <ligand>
        <name>NAD(+)</name>
        <dbReference type="ChEBI" id="CHEBI:57540"/>
    </ligand>
</feature>
<keyword evidence="3 6" id="KW-0521">NADP</keyword>
<keyword evidence="2 6" id="KW-0418">Kinase</keyword>
<dbReference type="GO" id="GO:0016301">
    <property type="term" value="F:kinase activity"/>
    <property type="evidence" value="ECO:0007669"/>
    <property type="project" value="UniProtKB-KW"/>
</dbReference>
<evidence type="ECO:0000256" key="6">
    <source>
        <dbReference type="HAMAP-Rule" id="MF_00361"/>
    </source>
</evidence>
<keyword evidence="6" id="KW-0067">ATP-binding</keyword>
<dbReference type="Gene3D" id="2.60.200.30">
    <property type="entry name" value="Probable inorganic polyphosphate/atp-NAD kinase, domain 2"/>
    <property type="match status" value="1"/>
</dbReference>
<dbReference type="Proteomes" id="UP000716906">
    <property type="component" value="Unassembled WGS sequence"/>
</dbReference>
<gene>
    <name evidence="6" type="primary">nadK</name>
    <name evidence="7" type="ORF">H7U36_01325</name>
</gene>
<feature type="binding site" evidence="6">
    <location>
        <position position="142"/>
    </location>
    <ligand>
        <name>NAD(+)</name>
        <dbReference type="ChEBI" id="CHEBI:57540"/>
    </ligand>
</feature>
<dbReference type="EMBL" id="JACLYY010000001">
    <property type="protein sequence ID" value="MBM6736752.1"/>
    <property type="molecule type" value="Genomic_DNA"/>
</dbReference>
<dbReference type="InterPro" id="IPR002504">
    <property type="entry name" value="NADK"/>
</dbReference>
<keyword evidence="1 6" id="KW-0808">Transferase</keyword>
<comment type="catalytic activity">
    <reaction evidence="5 6">
        <text>NAD(+) + ATP = ADP + NADP(+) + H(+)</text>
        <dbReference type="Rhea" id="RHEA:18629"/>
        <dbReference type="ChEBI" id="CHEBI:15378"/>
        <dbReference type="ChEBI" id="CHEBI:30616"/>
        <dbReference type="ChEBI" id="CHEBI:57540"/>
        <dbReference type="ChEBI" id="CHEBI:58349"/>
        <dbReference type="ChEBI" id="CHEBI:456216"/>
        <dbReference type="EC" id="2.7.1.23"/>
    </reaction>
</comment>
<organism evidence="7 8">
    <name type="scientific">Faecalicatena fissicatena</name>
    <dbReference type="NCBI Taxonomy" id="290055"/>
    <lineage>
        <taxon>Bacteria</taxon>
        <taxon>Bacillati</taxon>
        <taxon>Bacillota</taxon>
        <taxon>Clostridia</taxon>
        <taxon>Lachnospirales</taxon>
        <taxon>Lachnospiraceae</taxon>
        <taxon>Faecalicatena</taxon>
    </lineage>
</organism>
<comment type="subcellular location">
    <subcellularLocation>
        <location evidence="6">Cytoplasm</location>
    </subcellularLocation>
</comment>
<comment type="function">
    <text evidence="6">Involved in the regulation of the intracellular balance of NAD and NADP, and is a key enzyme in the biosynthesis of NADP. Catalyzes specifically the phosphorylation on 2'-hydroxyl of the adenosine moiety of NAD to yield NADP.</text>
</comment>
<keyword evidence="6" id="KW-0963">Cytoplasm</keyword>
<evidence type="ECO:0000313" key="8">
    <source>
        <dbReference type="Proteomes" id="UP000716906"/>
    </source>
</evidence>
<dbReference type="RefSeq" id="WP_191428991.1">
    <property type="nucleotide sequence ID" value="NZ_JACLYY010000001.1"/>
</dbReference>
<comment type="similarity">
    <text evidence="6">Belongs to the NAD kinase family.</text>
</comment>
<dbReference type="Pfam" id="PF20143">
    <property type="entry name" value="NAD_kinase_C"/>
    <property type="match status" value="1"/>
</dbReference>
<comment type="caution">
    <text evidence="7">The sequence shown here is derived from an EMBL/GenBank/DDBJ whole genome shotgun (WGS) entry which is preliminary data.</text>
</comment>
<evidence type="ECO:0000256" key="2">
    <source>
        <dbReference type="ARBA" id="ARBA00022777"/>
    </source>
</evidence>
<dbReference type="Gene3D" id="3.40.50.10330">
    <property type="entry name" value="Probable inorganic polyphosphate/atp-NAD kinase, domain 1"/>
    <property type="match status" value="1"/>
</dbReference>
<dbReference type="InterPro" id="IPR016064">
    <property type="entry name" value="NAD/diacylglycerol_kinase_sf"/>
</dbReference>
<proteinExistence type="inferred from homology"/>